<evidence type="ECO:0000256" key="2">
    <source>
        <dbReference type="ARBA" id="ARBA00023125"/>
    </source>
</evidence>
<dbReference type="Proteomes" id="UP000008332">
    <property type="component" value="Chromosome"/>
</dbReference>
<dbReference type="InterPro" id="IPR000524">
    <property type="entry name" value="Tscrpt_reg_HTH_GntR"/>
</dbReference>
<protein>
    <submittedName>
        <fullName evidence="5">Transcriptional regulator, GntR family</fullName>
    </submittedName>
</protein>
<keyword evidence="6" id="KW-1185">Reference proteome</keyword>
<dbReference type="InterPro" id="IPR011711">
    <property type="entry name" value="GntR_C"/>
</dbReference>
<dbReference type="InterPro" id="IPR008920">
    <property type="entry name" value="TF_FadR/GntR_C"/>
</dbReference>
<dbReference type="EMBL" id="CP000267">
    <property type="protein sequence ID" value="ABD68199.1"/>
    <property type="molecule type" value="Genomic_DNA"/>
</dbReference>
<dbReference type="eggNOG" id="COG2186">
    <property type="taxonomic scope" value="Bacteria"/>
</dbReference>
<dbReference type="CDD" id="cd07377">
    <property type="entry name" value="WHTH_GntR"/>
    <property type="match status" value="1"/>
</dbReference>
<dbReference type="AlphaFoldDB" id="Q221V4"/>
<sequence length="264" mass="28433">MNLTPPMTAQFKPITPGAYLSDQVADALAAEIRAGRLAVGAKLPTEAALVEQFAVSRTVVREAVSRLKSLGLVDSRQGSGVYVKEVGFSPLNFDAKSTVSRQAVIQMVEVRRALEAEVAGLAAQRRTQADIKRIGKSIALLDKAVQAGGDGVDEDVQYHRAIAEAARNPFLIGTLEYLGQFLRGATRVTRANEARRADFARQVSAEHDKILRAIEAGDAAAARKAAARHMDNAILRIEQADPAFWQQAGVQLARPLVFGLPPRS</sequence>
<dbReference type="Pfam" id="PF07729">
    <property type="entry name" value="FCD"/>
    <property type="match status" value="1"/>
</dbReference>
<dbReference type="SMART" id="SM00345">
    <property type="entry name" value="HTH_GNTR"/>
    <property type="match status" value="1"/>
</dbReference>
<dbReference type="InterPro" id="IPR036390">
    <property type="entry name" value="WH_DNA-bd_sf"/>
</dbReference>
<dbReference type="Gene3D" id="1.20.120.530">
    <property type="entry name" value="GntR ligand-binding domain-like"/>
    <property type="match status" value="1"/>
</dbReference>
<proteinExistence type="predicted"/>
<reference evidence="6" key="1">
    <citation type="submission" date="2006-02" db="EMBL/GenBank/DDBJ databases">
        <title>Complete sequence of chromosome of Rhodoferax ferrireducens DSM 15236.</title>
        <authorList>
            <person name="Copeland A."/>
            <person name="Lucas S."/>
            <person name="Lapidus A."/>
            <person name="Barry K."/>
            <person name="Detter J.C."/>
            <person name="Glavina del Rio T."/>
            <person name="Hammon N."/>
            <person name="Israni S."/>
            <person name="Pitluck S."/>
            <person name="Brettin T."/>
            <person name="Bruce D."/>
            <person name="Han C."/>
            <person name="Tapia R."/>
            <person name="Gilna P."/>
            <person name="Kiss H."/>
            <person name="Schmutz J."/>
            <person name="Larimer F."/>
            <person name="Land M."/>
            <person name="Kyrpides N."/>
            <person name="Ivanova N."/>
            <person name="Richardson P."/>
        </authorList>
    </citation>
    <scope>NUCLEOTIDE SEQUENCE [LARGE SCALE GENOMIC DNA]</scope>
    <source>
        <strain evidence="6">ATCC BAA-621 / DSM 15236 / T118</strain>
    </source>
</reference>
<keyword evidence="2" id="KW-0238">DNA-binding</keyword>
<name>Q221V4_ALBFT</name>
<dbReference type="SUPFAM" id="SSF46785">
    <property type="entry name" value="Winged helix' DNA-binding domain"/>
    <property type="match status" value="1"/>
</dbReference>
<dbReference type="PROSITE" id="PS50949">
    <property type="entry name" value="HTH_GNTR"/>
    <property type="match status" value="1"/>
</dbReference>
<dbReference type="SMART" id="SM00895">
    <property type="entry name" value="FCD"/>
    <property type="match status" value="1"/>
</dbReference>
<keyword evidence="1" id="KW-0805">Transcription regulation</keyword>
<evidence type="ECO:0000259" key="4">
    <source>
        <dbReference type="PROSITE" id="PS50949"/>
    </source>
</evidence>
<dbReference type="GO" id="GO:0003677">
    <property type="term" value="F:DNA binding"/>
    <property type="evidence" value="ECO:0007669"/>
    <property type="project" value="UniProtKB-KW"/>
</dbReference>
<evidence type="ECO:0000313" key="6">
    <source>
        <dbReference type="Proteomes" id="UP000008332"/>
    </source>
</evidence>
<dbReference type="InterPro" id="IPR036388">
    <property type="entry name" value="WH-like_DNA-bd_sf"/>
</dbReference>
<dbReference type="PRINTS" id="PR00035">
    <property type="entry name" value="HTHGNTR"/>
</dbReference>
<dbReference type="Gene3D" id="1.10.10.10">
    <property type="entry name" value="Winged helix-like DNA-binding domain superfamily/Winged helix DNA-binding domain"/>
    <property type="match status" value="1"/>
</dbReference>
<evidence type="ECO:0000313" key="5">
    <source>
        <dbReference type="EMBL" id="ABD68199.1"/>
    </source>
</evidence>
<evidence type="ECO:0000256" key="3">
    <source>
        <dbReference type="ARBA" id="ARBA00023163"/>
    </source>
</evidence>
<dbReference type="SUPFAM" id="SSF48008">
    <property type="entry name" value="GntR ligand-binding domain-like"/>
    <property type="match status" value="1"/>
</dbReference>
<dbReference type="STRING" id="338969.Rfer_0447"/>
<dbReference type="GO" id="GO:0003700">
    <property type="term" value="F:DNA-binding transcription factor activity"/>
    <property type="evidence" value="ECO:0007669"/>
    <property type="project" value="InterPro"/>
</dbReference>
<dbReference type="Pfam" id="PF00392">
    <property type="entry name" value="GntR"/>
    <property type="match status" value="1"/>
</dbReference>
<feature type="domain" description="HTH gntR-type" evidence="4">
    <location>
        <begin position="18"/>
        <end position="86"/>
    </location>
</feature>
<evidence type="ECO:0000256" key="1">
    <source>
        <dbReference type="ARBA" id="ARBA00023015"/>
    </source>
</evidence>
<accession>Q221V4</accession>
<gene>
    <name evidence="5" type="ordered locus">Rfer_0447</name>
</gene>
<organism evidence="5 6">
    <name type="scientific">Albidiferax ferrireducens (strain ATCC BAA-621 / DSM 15236 / T118)</name>
    <name type="common">Rhodoferax ferrireducens</name>
    <dbReference type="NCBI Taxonomy" id="338969"/>
    <lineage>
        <taxon>Bacteria</taxon>
        <taxon>Pseudomonadati</taxon>
        <taxon>Pseudomonadota</taxon>
        <taxon>Betaproteobacteria</taxon>
        <taxon>Burkholderiales</taxon>
        <taxon>Comamonadaceae</taxon>
        <taxon>Rhodoferax</taxon>
    </lineage>
</organism>
<dbReference type="KEGG" id="rfr:Rfer_0447"/>
<dbReference type="HOGENOM" id="CLU_017584_9_1_4"/>
<dbReference type="PANTHER" id="PTHR43537">
    <property type="entry name" value="TRANSCRIPTIONAL REGULATOR, GNTR FAMILY"/>
    <property type="match status" value="1"/>
</dbReference>
<dbReference type="PANTHER" id="PTHR43537:SF5">
    <property type="entry name" value="UXU OPERON TRANSCRIPTIONAL REGULATOR"/>
    <property type="match status" value="1"/>
</dbReference>
<keyword evidence="3" id="KW-0804">Transcription</keyword>